<dbReference type="Proteomes" id="UP001524499">
    <property type="component" value="Unassembled WGS sequence"/>
</dbReference>
<gene>
    <name evidence="1" type="ORF">NP590_16875</name>
</gene>
<dbReference type="SUPFAM" id="SSF53474">
    <property type="entry name" value="alpha/beta-Hydrolases"/>
    <property type="match status" value="1"/>
</dbReference>
<reference evidence="1 2" key="1">
    <citation type="submission" date="2022-07" db="EMBL/GenBank/DDBJ databases">
        <title>Methylomonas rivi sp. nov., Methylomonas rosea sp. nov., Methylomonas aureus sp. nov. and Methylomonas subterranea sp. nov., four novel methanotrophs isolated from a freshwater creek and the deep terrestrial subsurface.</title>
        <authorList>
            <person name="Abin C."/>
            <person name="Sankaranarayanan K."/>
            <person name="Garner C."/>
            <person name="Sindelar R."/>
            <person name="Kotary K."/>
            <person name="Garner R."/>
            <person name="Barclay S."/>
            <person name="Lawson P."/>
            <person name="Krumholz L."/>
        </authorList>
    </citation>
    <scope>NUCLEOTIDE SEQUENCE [LARGE SCALE GENOMIC DNA]</scope>
    <source>
        <strain evidence="1 2">SURF-2</strain>
    </source>
</reference>
<accession>A0ABT1TJZ1</accession>
<evidence type="ECO:0000313" key="2">
    <source>
        <dbReference type="Proteomes" id="UP001524499"/>
    </source>
</evidence>
<sequence length="403" mass="44886">MNKPQRFCIGLLACLLGACSAPEYFRRNISETPCQAHLQQSCRDANLVSGDGLGYTLGFVELDDQGRFYDRGQADALLHLLKRQRQPVYVTVYVHGWNHNADEDDLNVSRFKQSLTDAKQRNPDMNVVGIYVGWRGKTIDLPYLKLLTFWDRQRVSQVVGGQPLLDFLLQVEALVKTPAQPRNTLLTIGHSLGASVVFNALNPLLRDRLAQADSRGLPPQGFGDLVVLVNPAMEARRFVNLREAGQAYRRRHAGAGPQPPLLLIATSEADKLTKDSFSRVRRISALFADYASDQPVGEAPIGQSEWELDTTAVGHYPHFVTHRLEAGGSAYAEDRCVFAAGRRQTSALQGLLRMSMHAADDPYWVVRINRDMLPNHGFLNRKGFLCFIDAALHGVADTRLVAR</sequence>
<organism evidence="1 2">
    <name type="scientific">Methylomonas subterranea</name>
    <dbReference type="NCBI Taxonomy" id="2952225"/>
    <lineage>
        <taxon>Bacteria</taxon>
        <taxon>Pseudomonadati</taxon>
        <taxon>Pseudomonadota</taxon>
        <taxon>Gammaproteobacteria</taxon>
        <taxon>Methylococcales</taxon>
        <taxon>Methylococcaceae</taxon>
        <taxon>Methylomonas</taxon>
    </lineage>
</organism>
<comment type="caution">
    <text evidence="1">The sequence shown here is derived from an EMBL/GenBank/DDBJ whole genome shotgun (WGS) entry which is preliminary data.</text>
</comment>
<proteinExistence type="predicted"/>
<dbReference type="RefSeq" id="WP_256603816.1">
    <property type="nucleotide sequence ID" value="NZ_JANIBJ010000037.1"/>
</dbReference>
<name>A0ABT1TJZ1_9GAMM</name>
<dbReference type="InterPro" id="IPR029058">
    <property type="entry name" value="AB_hydrolase_fold"/>
</dbReference>
<dbReference type="PROSITE" id="PS51257">
    <property type="entry name" value="PROKAR_LIPOPROTEIN"/>
    <property type="match status" value="1"/>
</dbReference>
<protein>
    <submittedName>
        <fullName evidence="1">Uncharacterized protein</fullName>
    </submittedName>
</protein>
<keyword evidence="2" id="KW-1185">Reference proteome</keyword>
<dbReference type="EMBL" id="JANIBJ010000037">
    <property type="protein sequence ID" value="MCQ8105785.1"/>
    <property type="molecule type" value="Genomic_DNA"/>
</dbReference>
<evidence type="ECO:0000313" key="1">
    <source>
        <dbReference type="EMBL" id="MCQ8105785.1"/>
    </source>
</evidence>